<gene>
    <name evidence="2" type="ORF">EHAR0213_LOCUS4796</name>
</gene>
<evidence type="ECO:0000256" key="1">
    <source>
        <dbReference type="SAM" id="Phobius"/>
    </source>
</evidence>
<sequence>MAMYSLPASELYYEEWGAHFSFEVCIMTALLLLKPYETIRFPNLICLLIPFFVFSLNFKFYIDALDFSFVELMFFLNFKTYFYLGVFGCALIIKSYVIFEVSHKEKVDVDIPIEPKRRKRLNRPIEEIRIREVEFDGGLQGFDGVTLFKDIGKSTAIAEEFYRVQENGEVVKEALHKFVRLSKEQSVRFIRNQFFRFEYGRK</sequence>
<name>A0A7S3J4T6_9SPIT</name>
<reference evidence="2" key="1">
    <citation type="submission" date="2021-01" db="EMBL/GenBank/DDBJ databases">
        <authorList>
            <person name="Corre E."/>
            <person name="Pelletier E."/>
            <person name="Niang G."/>
            <person name="Scheremetjew M."/>
            <person name="Finn R."/>
            <person name="Kale V."/>
            <person name="Holt S."/>
            <person name="Cochrane G."/>
            <person name="Meng A."/>
            <person name="Brown T."/>
            <person name="Cohen L."/>
        </authorList>
    </citation>
    <scope>NUCLEOTIDE SEQUENCE</scope>
    <source>
        <strain evidence="2">FSP1.4</strain>
    </source>
</reference>
<feature type="transmembrane region" description="Helical" evidence="1">
    <location>
        <begin position="45"/>
        <end position="62"/>
    </location>
</feature>
<feature type="transmembrane region" description="Helical" evidence="1">
    <location>
        <begin position="16"/>
        <end position="33"/>
    </location>
</feature>
<feature type="transmembrane region" description="Helical" evidence="1">
    <location>
        <begin position="82"/>
        <end position="99"/>
    </location>
</feature>
<keyword evidence="1" id="KW-0472">Membrane</keyword>
<accession>A0A7S3J4T6</accession>
<protein>
    <submittedName>
        <fullName evidence="2">Uncharacterized protein</fullName>
    </submittedName>
</protein>
<evidence type="ECO:0000313" key="2">
    <source>
        <dbReference type="EMBL" id="CAE0345886.1"/>
    </source>
</evidence>
<proteinExistence type="predicted"/>
<dbReference type="AlphaFoldDB" id="A0A7S3J4T6"/>
<organism evidence="2">
    <name type="scientific">Euplotes harpa</name>
    <dbReference type="NCBI Taxonomy" id="151035"/>
    <lineage>
        <taxon>Eukaryota</taxon>
        <taxon>Sar</taxon>
        <taxon>Alveolata</taxon>
        <taxon>Ciliophora</taxon>
        <taxon>Intramacronucleata</taxon>
        <taxon>Spirotrichea</taxon>
        <taxon>Hypotrichia</taxon>
        <taxon>Euplotida</taxon>
        <taxon>Euplotidae</taxon>
        <taxon>Euplotes</taxon>
    </lineage>
</organism>
<dbReference type="EMBL" id="HBII01011140">
    <property type="protein sequence ID" value="CAE0345886.1"/>
    <property type="molecule type" value="Transcribed_RNA"/>
</dbReference>
<keyword evidence="1" id="KW-0812">Transmembrane</keyword>
<keyword evidence="1" id="KW-1133">Transmembrane helix</keyword>